<dbReference type="PANTHER" id="PTHR33678">
    <property type="entry name" value="BLL1576 PROTEIN"/>
    <property type="match status" value="1"/>
</dbReference>
<evidence type="ECO:0000313" key="6">
    <source>
        <dbReference type="EMBL" id="GAB61066.1"/>
    </source>
</evidence>
<dbReference type="EMBL" id="BAFH01000002">
    <property type="protein sequence ID" value="GAB61066.1"/>
    <property type="molecule type" value="Genomic_DNA"/>
</dbReference>
<evidence type="ECO:0000259" key="4">
    <source>
        <dbReference type="Pfam" id="PF13005"/>
    </source>
</evidence>
<dbReference type="InterPro" id="IPR024474">
    <property type="entry name" value="Znf_dom_IS66"/>
</dbReference>
<keyword evidence="7" id="KW-1185">Reference proteome</keyword>
<dbReference type="Pfam" id="PF13005">
    <property type="entry name" value="zf-IS66"/>
    <property type="match status" value="1"/>
</dbReference>
<feature type="domain" description="Transposase IS66 zinc-finger binding" evidence="4">
    <location>
        <begin position="109"/>
        <end position="154"/>
    </location>
</feature>
<keyword evidence="1" id="KW-0175">Coiled coil</keyword>
<dbReference type="AlphaFoldDB" id="I3IH71"/>
<protein>
    <submittedName>
        <fullName evidence="6">Transposase</fullName>
    </submittedName>
</protein>
<evidence type="ECO:0000259" key="5">
    <source>
        <dbReference type="Pfam" id="PF20042"/>
    </source>
</evidence>
<reference evidence="6 7" key="1">
    <citation type="journal article" date="2012" name="FEBS Lett.">
        <title>Anammox organism KSU-1 expresses a NirK-type copper-containing nitrite reductase instead of a NirS-type with cytochrome cd1.</title>
        <authorList>
            <person name="Hira D."/>
            <person name="Toh H."/>
            <person name="Migita C.T."/>
            <person name="Okubo H."/>
            <person name="Nishiyama T."/>
            <person name="Hattori M."/>
            <person name="Furukawa K."/>
            <person name="Fujii T."/>
        </authorList>
    </citation>
    <scope>NUCLEOTIDE SEQUENCE [LARGE SCALE GENOMIC DNA]</scope>
</reference>
<evidence type="ECO:0000259" key="3">
    <source>
        <dbReference type="Pfam" id="PF03050"/>
    </source>
</evidence>
<proteinExistence type="predicted"/>
<feature type="domain" description="DUF6444" evidence="5">
    <location>
        <begin position="26"/>
        <end position="92"/>
    </location>
</feature>
<dbReference type="eggNOG" id="COG4467">
    <property type="taxonomic scope" value="Bacteria"/>
</dbReference>
<feature type="region of interest" description="Disordered" evidence="2">
    <location>
        <begin position="74"/>
        <end position="94"/>
    </location>
</feature>
<organism evidence="6 7">
    <name type="scientific">Candidatus Jettenia caeni</name>
    <dbReference type="NCBI Taxonomy" id="247490"/>
    <lineage>
        <taxon>Bacteria</taxon>
        <taxon>Pseudomonadati</taxon>
        <taxon>Planctomycetota</taxon>
        <taxon>Candidatus Brocadiia</taxon>
        <taxon>Candidatus Brocadiales</taxon>
        <taxon>Candidatus Brocadiaceae</taxon>
        <taxon>Candidatus Jettenia</taxon>
    </lineage>
</organism>
<dbReference type="OrthoDB" id="236093at2"/>
<dbReference type="PANTHER" id="PTHR33678:SF1">
    <property type="entry name" value="BLL1576 PROTEIN"/>
    <property type="match status" value="1"/>
</dbReference>
<dbReference type="InterPro" id="IPR052344">
    <property type="entry name" value="Transposase-related"/>
</dbReference>
<evidence type="ECO:0000313" key="7">
    <source>
        <dbReference type="Proteomes" id="UP000002985"/>
    </source>
</evidence>
<comment type="caution">
    <text evidence="6">The sequence shown here is derived from an EMBL/GenBank/DDBJ whole genome shotgun (WGS) entry which is preliminary data.</text>
</comment>
<dbReference type="NCBIfam" id="NF033517">
    <property type="entry name" value="transpos_IS66"/>
    <property type="match status" value="1"/>
</dbReference>
<dbReference type="Pfam" id="PF03050">
    <property type="entry name" value="DDE_Tnp_IS66"/>
    <property type="match status" value="1"/>
</dbReference>
<feature type="coiled-coil region" evidence="1">
    <location>
        <begin position="31"/>
        <end position="58"/>
    </location>
</feature>
<feature type="domain" description="Transposase IS66 central" evidence="3">
    <location>
        <begin position="170"/>
        <end position="450"/>
    </location>
</feature>
<dbReference type="Pfam" id="PF20042">
    <property type="entry name" value="DUF6444"/>
    <property type="match status" value="1"/>
</dbReference>
<evidence type="ECO:0000256" key="1">
    <source>
        <dbReference type="SAM" id="Coils"/>
    </source>
</evidence>
<name>I3IH71_9BACT</name>
<dbReference type="Proteomes" id="UP000002985">
    <property type="component" value="Unassembled WGS sequence"/>
</dbReference>
<sequence length="487" mass="55828">MKALTPEEALEIYHAGPEAVVKTLCELSAAVVELSATIEHLKHRIKELENQLAQNSSNSNKPPSSDVFKKYKDLQSKSKRKPGGQKGHPGQTLQIVENPDYVTWHRVKKKCSCGHVLKDQTVQTYRRRQVFDIPPIKVQVTEHRAEVKTCPQCGQTHKAPFPEEVAAPVQYGSNLRAIAIYLRGYQLLPSQRTAELFEDVFSCPISEGVLDSILKEGSAHLEEPVERIKEQLKVSSPVNFDETGMSSNGDTYWLHTASTKELTYYSIHQRRGQEAMNDIGILPAYQGTAIHDSLSAYFTYQQCRHGLCNAHHLRELTFIKERYDQSWASEMIKCLLEIKHKTEKAREARQRQLSQRQIKYFERLYQSIVEKGYKANLLRDPPEGRNKRGRPKKGKARCLVERFDIHCQKVLAFMYDFNVPFDNNLAERDIRMAKLKQKISGTFRSEDMAHDFCRIRSFISTVRKQSRKIIEAIGTIFSGSPFIPVYG</sequence>
<gene>
    <name evidence="6" type="ORF">KSU1_B0209</name>
</gene>
<accession>I3IH71</accession>
<dbReference type="InterPro" id="IPR004291">
    <property type="entry name" value="Transposase_IS66_central"/>
</dbReference>
<dbReference type="InterPro" id="IPR045618">
    <property type="entry name" value="DUF6444"/>
</dbReference>
<evidence type="ECO:0000256" key="2">
    <source>
        <dbReference type="SAM" id="MobiDB-lite"/>
    </source>
</evidence>